<proteinExistence type="predicted"/>
<evidence type="ECO:0000313" key="1">
    <source>
        <dbReference type="EMBL" id="MEN1761894.1"/>
    </source>
</evidence>
<keyword evidence="2" id="KW-1185">Reference proteome</keyword>
<accession>A0ABU9VXS0</accession>
<protein>
    <submittedName>
        <fullName evidence="1">Sulfur carrier protein ThiS</fullName>
    </submittedName>
</protein>
<dbReference type="Pfam" id="PF02597">
    <property type="entry name" value="ThiS"/>
    <property type="match status" value="1"/>
</dbReference>
<reference evidence="1 2" key="1">
    <citation type="submission" date="2024-04" db="EMBL/GenBank/DDBJ databases">
        <title>Genome sequencing and metabolic network reconstruction of aminoacids and betaine degradation by Anoxynatronum sibiricum.</title>
        <authorList>
            <person name="Detkova E.N."/>
            <person name="Boltjanskaja Y.V."/>
            <person name="Mardanov A.V."/>
            <person name="Kevbrin V."/>
        </authorList>
    </citation>
    <scope>NUCLEOTIDE SEQUENCE [LARGE SCALE GENOMIC DNA]</scope>
    <source>
        <strain evidence="1 2">Z-7981</strain>
    </source>
</reference>
<comment type="caution">
    <text evidence="1">The sequence shown here is derived from an EMBL/GenBank/DDBJ whole genome shotgun (WGS) entry which is preliminary data.</text>
</comment>
<organism evidence="1 2">
    <name type="scientific">Anoxynatronum sibiricum</name>
    <dbReference type="NCBI Taxonomy" id="210623"/>
    <lineage>
        <taxon>Bacteria</taxon>
        <taxon>Bacillati</taxon>
        <taxon>Bacillota</taxon>
        <taxon>Clostridia</taxon>
        <taxon>Eubacteriales</taxon>
        <taxon>Clostridiaceae</taxon>
        <taxon>Anoxynatronum</taxon>
    </lineage>
</organism>
<name>A0ABU9VXS0_9CLOT</name>
<dbReference type="RefSeq" id="WP_343187178.1">
    <property type="nucleotide sequence ID" value="NZ_JBCITM010000023.1"/>
</dbReference>
<dbReference type="InterPro" id="IPR016155">
    <property type="entry name" value="Mopterin_synth/thiamin_S_b"/>
</dbReference>
<dbReference type="EMBL" id="JBCITM010000023">
    <property type="protein sequence ID" value="MEN1761894.1"/>
    <property type="molecule type" value="Genomic_DNA"/>
</dbReference>
<dbReference type="NCBIfam" id="TIGR01683">
    <property type="entry name" value="thiS"/>
    <property type="match status" value="1"/>
</dbReference>
<dbReference type="InterPro" id="IPR010035">
    <property type="entry name" value="Thi_S"/>
</dbReference>
<dbReference type="SUPFAM" id="SSF54285">
    <property type="entry name" value="MoaD/ThiS"/>
    <property type="match status" value="1"/>
</dbReference>
<dbReference type="Gene3D" id="3.10.20.30">
    <property type="match status" value="1"/>
</dbReference>
<evidence type="ECO:0000313" key="2">
    <source>
        <dbReference type="Proteomes" id="UP001407405"/>
    </source>
</evidence>
<gene>
    <name evidence="1" type="primary">thiS</name>
    <name evidence="1" type="ORF">AAIG11_15510</name>
</gene>
<dbReference type="Proteomes" id="UP001407405">
    <property type="component" value="Unassembled WGS sequence"/>
</dbReference>
<sequence length="65" mass="7390">MRIVVNGESVETMDNAVVMQVLEQQQAGRNVAVWVNERRLLQKEYPTFLLHEGDRLRVLKPLGGG</sequence>
<dbReference type="InterPro" id="IPR003749">
    <property type="entry name" value="ThiS/MoaD-like"/>
</dbReference>
<dbReference type="InterPro" id="IPR012675">
    <property type="entry name" value="Beta-grasp_dom_sf"/>
</dbReference>